<evidence type="ECO:0000313" key="3">
    <source>
        <dbReference type="Proteomes" id="UP001565368"/>
    </source>
</evidence>
<dbReference type="Proteomes" id="UP001565368">
    <property type="component" value="Unassembled WGS sequence"/>
</dbReference>
<dbReference type="EMBL" id="JBBXJM010000006">
    <property type="protein sequence ID" value="KAL1406518.1"/>
    <property type="molecule type" value="Genomic_DNA"/>
</dbReference>
<comment type="caution">
    <text evidence="2">The sequence shown here is derived from an EMBL/GenBank/DDBJ whole genome shotgun (WGS) entry which is preliminary data.</text>
</comment>
<dbReference type="RefSeq" id="XP_069206462.1">
    <property type="nucleotide sequence ID" value="XM_069356621.1"/>
</dbReference>
<name>A0ABR3PWN6_9TREE</name>
<keyword evidence="3" id="KW-1185">Reference proteome</keyword>
<gene>
    <name evidence="2" type="ORF">Q8F55_008223</name>
</gene>
<reference evidence="2 3" key="1">
    <citation type="submission" date="2023-08" db="EMBL/GenBank/DDBJ databases">
        <title>Annotated Genome Sequence of Vanrija albida AlHP1.</title>
        <authorList>
            <person name="Herzog R."/>
        </authorList>
    </citation>
    <scope>NUCLEOTIDE SEQUENCE [LARGE SCALE GENOMIC DNA]</scope>
    <source>
        <strain evidence="2 3">AlHP1</strain>
    </source>
</reference>
<protein>
    <submittedName>
        <fullName evidence="2">Uncharacterized protein</fullName>
    </submittedName>
</protein>
<dbReference type="GeneID" id="95989266"/>
<sequence length="159" mass="17870">MTEDEVGLLTTMSFDDKEEAWSVKFFEIDNWRRESSLPTTPPIRHGADVCAALAQRPLDVEYAVAVVNAYVWSKQSEGLDRETIRKRVAYVEREVLILNRLRCCAHAFATIRTEHDLGISPVLTYIVEREGEEGLSPPGSRRGTAEFESTGKDLLPVSS</sequence>
<proteinExistence type="predicted"/>
<accession>A0ABR3PWN6</accession>
<evidence type="ECO:0000256" key="1">
    <source>
        <dbReference type="SAM" id="MobiDB-lite"/>
    </source>
</evidence>
<organism evidence="2 3">
    <name type="scientific">Vanrija albida</name>
    <dbReference type="NCBI Taxonomy" id="181172"/>
    <lineage>
        <taxon>Eukaryota</taxon>
        <taxon>Fungi</taxon>
        <taxon>Dikarya</taxon>
        <taxon>Basidiomycota</taxon>
        <taxon>Agaricomycotina</taxon>
        <taxon>Tremellomycetes</taxon>
        <taxon>Trichosporonales</taxon>
        <taxon>Trichosporonaceae</taxon>
        <taxon>Vanrija</taxon>
    </lineage>
</organism>
<feature type="region of interest" description="Disordered" evidence="1">
    <location>
        <begin position="131"/>
        <end position="159"/>
    </location>
</feature>
<evidence type="ECO:0000313" key="2">
    <source>
        <dbReference type="EMBL" id="KAL1406518.1"/>
    </source>
</evidence>